<organism evidence="1 2">
    <name type="scientific">Leptothrix cholodnii (strain ATCC 51168 / LMG 8142 / SP-6)</name>
    <name type="common">Leptothrix discophora (strain SP-6)</name>
    <dbReference type="NCBI Taxonomy" id="395495"/>
    <lineage>
        <taxon>Bacteria</taxon>
        <taxon>Pseudomonadati</taxon>
        <taxon>Pseudomonadota</taxon>
        <taxon>Betaproteobacteria</taxon>
        <taxon>Burkholderiales</taxon>
        <taxon>Sphaerotilaceae</taxon>
        <taxon>Leptothrix</taxon>
    </lineage>
</organism>
<dbReference type="STRING" id="395495.Lcho_1006"/>
<proteinExistence type="predicted"/>
<keyword evidence="2" id="KW-1185">Reference proteome</keyword>
<protein>
    <submittedName>
        <fullName evidence="1">Tetratricopeptide TPR_4</fullName>
    </submittedName>
</protein>
<dbReference type="Proteomes" id="UP000001693">
    <property type="component" value="Chromosome"/>
</dbReference>
<dbReference type="HOGENOM" id="CLU_620805_0_0_4"/>
<name>B1Y374_LEPCP</name>
<dbReference type="Gene3D" id="1.25.40.10">
    <property type="entry name" value="Tetratricopeptide repeat domain"/>
    <property type="match status" value="1"/>
</dbReference>
<dbReference type="OrthoDB" id="9151034at2"/>
<sequence length="441" mass="48014">MLHLVVSRNTEDLAWLHQLPARCSVRVYNHGAPLDPGRLPEGTQVVPMQGGGASAASYLHHLKTVGATGADDHTVFTPGNPFVHAPAFLELLRKPHRWGDVQPLSIHGAPTTAQGRGIPPHRLAERDARDWIGAMAVRPERYSLCTWGSVHFMDEQAWRHAEHHRRQHDLPDGTNLAAHFYELCGLTRLAEDAADADIGLMAYGGVFAVRGRAIAALLADAAPQLDQIATLCRADPHYPWVLERCWLHLFGLPYVRLEALARPTEAITPMATSLSRVVASIDALLARAEGEPAPRHARRVEAAAPARLQSLRDQARSALSAGDADRAMALLRQAVQAAPQDVEILADTAALAFQRGDLATAVPMARRALLLEPQHAASQFTLAMSLAALGEQHESLSLFDGLMHADCARSFRTEHPELAAIAARQSHHLLQQQQQRSTALA</sequence>
<dbReference type="EMBL" id="CP001013">
    <property type="protein sequence ID" value="ACB33277.1"/>
    <property type="molecule type" value="Genomic_DNA"/>
</dbReference>
<reference evidence="1 2" key="1">
    <citation type="submission" date="2008-03" db="EMBL/GenBank/DDBJ databases">
        <title>Complete sequence of Leptothrix cholodnii SP-6.</title>
        <authorList>
            <consortium name="US DOE Joint Genome Institute"/>
            <person name="Copeland A."/>
            <person name="Lucas S."/>
            <person name="Lapidus A."/>
            <person name="Glavina del Rio T."/>
            <person name="Dalin E."/>
            <person name="Tice H."/>
            <person name="Bruce D."/>
            <person name="Goodwin L."/>
            <person name="Pitluck S."/>
            <person name="Chertkov O."/>
            <person name="Brettin T."/>
            <person name="Detter J.C."/>
            <person name="Han C."/>
            <person name="Kuske C.R."/>
            <person name="Schmutz J."/>
            <person name="Larimer F."/>
            <person name="Land M."/>
            <person name="Hauser L."/>
            <person name="Kyrpides N."/>
            <person name="Lykidis A."/>
            <person name="Emerson D."/>
            <person name="Richardson P."/>
        </authorList>
    </citation>
    <scope>NUCLEOTIDE SEQUENCE [LARGE SCALE GENOMIC DNA]</scope>
    <source>
        <strain evidence="2">ATCC 51168 / LMG 8142 / SP-6</strain>
    </source>
</reference>
<dbReference type="RefSeq" id="WP_012346039.1">
    <property type="nucleotide sequence ID" value="NC_010524.1"/>
</dbReference>
<evidence type="ECO:0000313" key="1">
    <source>
        <dbReference type="EMBL" id="ACB33277.1"/>
    </source>
</evidence>
<dbReference type="AlphaFoldDB" id="B1Y374"/>
<gene>
    <name evidence="1" type="ordered locus">Lcho_1006</name>
</gene>
<evidence type="ECO:0000313" key="2">
    <source>
        <dbReference type="Proteomes" id="UP000001693"/>
    </source>
</evidence>
<dbReference type="KEGG" id="lch:Lcho_1006"/>
<dbReference type="SUPFAM" id="SSF48452">
    <property type="entry name" value="TPR-like"/>
    <property type="match status" value="1"/>
</dbReference>
<dbReference type="InterPro" id="IPR011990">
    <property type="entry name" value="TPR-like_helical_dom_sf"/>
</dbReference>
<dbReference type="eggNOG" id="COG3118">
    <property type="taxonomic scope" value="Bacteria"/>
</dbReference>
<accession>B1Y374</accession>